<protein>
    <submittedName>
        <fullName evidence="3">Regulator of sirC expression, contains transglutaminase-like and TPR domains</fullName>
    </submittedName>
</protein>
<sequence length="267" mass="30836">MKSDIWFDDHEQDYDQLEPIHACLKAELKWLAVADVMEYLDILQNLATEAKNITKICKNTHEGLDALIDDFYGKWTFSGTSQRIEESRLNSLSYALSYRTGSDLPLALILTHVLQKSDFNACIVVFETCLMVLVKMSEGEGYLIDPASGQQSWYLKAENLSEEENPDAFQVIPNDGLYKLFLAHQKWAFISENKNYQALNCIELLIDITGDDPYERRDRGYLLRNINCSEMAREDLEYFINECPDDPAIELIQHQLEELEHNINTIH</sequence>
<proteinExistence type="inferred from homology"/>
<feature type="domain" description="Protein SirB1 N-terminal" evidence="2">
    <location>
        <begin position="39"/>
        <end position="152"/>
    </location>
</feature>
<evidence type="ECO:0000256" key="1">
    <source>
        <dbReference type="ARBA" id="ARBA00007100"/>
    </source>
</evidence>
<keyword evidence="4" id="KW-1185">Reference proteome</keyword>
<dbReference type="OrthoDB" id="232498at2"/>
<comment type="similarity">
    <text evidence="1">Belongs to the UPF0162 family.</text>
</comment>
<organism evidence="3 4">
    <name type="scientific">Pseudoalteromonas denitrificans DSM 6059</name>
    <dbReference type="NCBI Taxonomy" id="1123010"/>
    <lineage>
        <taxon>Bacteria</taxon>
        <taxon>Pseudomonadati</taxon>
        <taxon>Pseudomonadota</taxon>
        <taxon>Gammaproteobacteria</taxon>
        <taxon>Alteromonadales</taxon>
        <taxon>Pseudoalteromonadaceae</taxon>
        <taxon>Pseudoalteromonas</taxon>
    </lineage>
</organism>
<dbReference type="InterPro" id="IPR032698">
    <property type="entry name" value="SirB1_N"/>
</dbReference>
<dbReference type="AlphaFoldDB" id="A0A1I1TC43"/>
<evidence type="ECO:0000313" key="4">
    <source>
        <dbReference type="Proteomes" id="UP000198862"/>
    </source>
</evidence>
<reference evidence="3 4" key="1">
    <citation type="submission" date="2016-10" db="EMBL/GenBank/DDBJ databases">
        <authorList>
            <person name="de Groot N.N."/>
        </authorList>
    </citation>
    <scope>NUCLEOTIDE SEQUENCE [LARGE SCALE GENOMIC DNA]</scope>
    <source>
        <strain evidence="3 4">DSM 6059</strain>
    </source>
</reference>
<dbReference type="Proteomes" id="UP000198862">
    <property type="component" value="Unassembled WGS sequence"/>
</dbReference>
<accession>A0A1I1TC43</accession>
<name>A0A1I1TC43_9GAMM</name>
<dbReference type="EMBL" id="FOLO01000068">
    <property type="protein sequence ID" value="SFD56145.1"/>
    <property type="molecule type" value="Genomic_DNA"/>
</dbReference>
<dbReference type="RefSeq" id="WP_091990893.1">
    <property type="nucleotide sequence ID" value="NZ_FOLO01000068.1"/>
</dbReference>
<evidence type="ECO:0000313" key="3">
    <source>
        <dbReference type="EMBL" id="SFD56145.1"/>
    </source>
</evidence>
<dbReference type="Pfam" id="PF13369">
    <property type="entry name" value="Transglut_core2"/>
    <property type="match status" value="1"/>
</dbReference>
<dbReference type="Pfam" id="PF13371">
    <property type="entry name" value="TPR_9"/>
    <property type="match status" value="1"/>
</dbReference>
<gene>
    <name evidence="3" type="ORF">SAMN02745724_04847</name>
</gene>
<dbReference type="STRING" id="1123010.SAMN02745724_04847"/>
<evidence type="ECO:0000259" key="2">
    <source>
        <dbReference type="Pfam" id="PF13369"/>
    </source>
</evidence>